<evidence type="ECO:0000313" key="2">
    <source>
        <dbReference type="Proteomes" id="UP000037696"/>
    </source>
</evidence>
<dbReference type="EMBL" id="LHQQ01000142">
    <property type="protein sequence ID" value="KOS41105.1"/>
    <property type="molecule type" value="Genomic_DNA"/>
</dbReference>
<evidence type="ECO:0000313" key="1">
    <source>
        <dbReference type="EMBL" id="KOS41105.1"/>
    </source>
</evidence>
<comment type="caution">
    <text evidence="1">The sequence shown here is derived from an EMBL/GenBank/DDBJ whole genome shotgun (WGS) entry which is preliminary data.</text>
</comment>
<dbReference type="Proteomes" id="UP000037696">
    <property type="component" value="Unassembled WGS sequence"/>
</dbReference>
<gene>
    <name evidence="1" type="ORF">ACN38_g8024</name>
</gene>
<dbReference type="AlphaFoldDB" id="A0A0M9WDV2"/>
<sequence length="154" mass="16756">MYNSTWVASGPGKGKFGLGASIKGYRCIVNPLMWATEVRKARFNLINYDDIAAKGYTMTDSPQYRLDGIKIPFGNCAEVYPLLKVLKGNTNSAAVHGIALRNRGVIPAAYEDNLSGAVWKNVRALCTNCEELVRMWGGLVADFDPLADTDGVPP</sequence>
<reference evidence="1 2" key="1">
    <citation type="submission" date="2015-08" db="EMBL/GenBank/DDBJ databases">
        <title>Genome sequencing of Penicillium nordicum.</title>
        <authorList>
            <person name="Nguyen H.D."/>
            <person name="Seifert K.A."/>
        </authorList>
    </citation>
    <scope>NUCLEOTIDE SEQUENCE [LARGE SCALE GENOMIC DNA]</scope>
    <source>
        <strain evidence="1 2">DAOMC 185683</strain>
    </source>
</reference>
<name>A0A0M9WDV2_9EURO</name>
<protein>
    <submittedName>
        <fullName evidence="1">Uncharacterized protein</fullName>
    </submittedName>
</protein>
<accession>A0A0M9WDV2</accession>
<proteinExistence type="predicted"/>
<organism evidence="1 2">
    <name type="scientific">Penicillium nordicum</name>
    <dbReference type="NCBI Taxonomy" id="229535"/>
    <lineage>
        <taxon>Eukaryota</taxon>
        <taxon>Fungi</taxon>
        <taxon>Dikarya</taxon>
        <taxon>Ascomycota</taxon>
        <taxon>Pezizomycotina</taxon>
        <taxon>Eurotiomycetes</taxon>
        <taxon>Eurotiomycetidae</taxon>
        <taxon>Eurotiales</taxon>
        <taxon>Aspergillaceae</taxon>
        <taxon>Penicillium</taxon>
    </lineage>
</organism>
<dbReference type="OrthoDB" id="5350472at2759"/>
<keyword evidence="2" id="KW-1185">Reference proteome</keyword>